<comment type="similarity">
    <text evidence="1 2">Belongs to the cytochrome P450 family.</text>
</comment>
<organism evidence="3 4">
    <name type="scientific">Nocardioides endophyticus</name>
    <dbReference type="NCBI Taxonomy" id="1353775"/>
    <lineage>
        <taxon>Bacteria</taxon>
        <taxon>Bacillati</taxon>
        <taxon>Actinomycetota</taxon>
        <taxon>Actinomycetes</taxon>
        <taxon>Propionibacteriales</taxon>
        <taxon>Nocardioidaceae</taxon>
        <taxon>Nocardioides</taxon>
    </lineage>
</organism>
<dbReference type="InterPro" id="IPR002397">
    <property type="entry name" value="Cyt_P450_B"/>
</dbReference>
<accession>A0ABP8Z1E3</accession>
<dbReference type="Proteomes" id="UP001499882">
    <property type="component" value="Unassembled WGS sequence"/>
</dbReference>
<dbReference type="InterPro" id="IPR001128">
    <property type="entry name" value="Cyt_P450"/>
</dbReference>
<dbReference type="PANTHER" id="PTHR46696:SF6">
    <property type="entry name" value="P450, PUTATIVE (EUROFUNG)-RELATED"/>
    <property type="match status" value="1"/>
</dbReference>
<gene>
    <name evidence="3" type="ORF">GCM10023350_30540</name>
</gene>
<keyword evidence="4" id="KW-1185">Reference proteome</keyword>
<dbReference type="InterPro" id="IPR017972">
    <property type="entry name" value="Cyt_P450_CS"/>
</dbReference>
<keyword evidence="2" id="KW-0349">Heme</keyword>
<dbReference type="Pfam" id="PF00067">
    <property type="entry name" value="p450"/>
    <property type="match status" value="1"/>
</dbReference>
<dbReference type="EMBL" id="BAABKN010000019">
    <property type="protein sequence ID" value="GAA4743699.1"/>
    <property type="molecule type" value="Genomic_DNA"/>
</dbReference>
<name>A0ABP8Z1E3_9ACTN</name>
<sequence>MTAELTIDELHEKYRLDYDPYHAVPIAQHLAELAERRQTMPVSYSARGKGCWVLTRYDDIASVLRRNNRGFISFPNDPDGQNSQGSNDGMIPIEIDGDRHKQFRQLLDPYFSPQKVAEKEDTLRQWANRLIDGWIEDGRCDFVNGFALPFPGVTVLTIMGWPLEDLDLMNDWTSTLLHGKPGGSPEEQMAVRGQAHVDMRAYMLAMIERRRGEASRDDVTSGALNVEIDGKRLTDNELFDMFLLMMTAGLDTVQSVLCQSMVYLARHPEQWDKMFEAPESLEPAIEELLRWCAPAVPTRNVVQDVEVAGLHLPPGERVHFPLAVANRDPAVYPDPDEVILDRVAKPHLAFGLGTHRCVGLHLARLELKIAFTELHRRMPTFRLAPDAEPHEHLGLAWGTDNVHLEFTPGSRER</sequence>
<dbReference type="RefSeq" id="WP_345527679.1">
    <property type="nucleotide sequence ID" value="NZ_BAABKN010000019.1"/>
</dbReference>
<dbReference type="PROSITE" id="PS00086">
    <property type="entry name" value="CYTOCHROME_P450"/>
    <property type="match status" value="1"/>
</dbReference>
<dbReference type="InterPro" id="IPR036396">
    <property type="entry name" value="Cyt_P450_sf"/>
</dbReference>
<evidence type="ECO:0000313" key="4">
    <source>
        <dbReference type="Proteomes" id="UP001499882"/>
    </source>
</evidence>
<keyword evidence="2" id="KW-0479">Metal-binding</keyword>
<keyword evidence="2" id="KW-0503">Monooxygenase</keyword>
<keyword evidence="2" id="KW-0560">Oxidoreductase</keyword>
<protein>
    <submittedName>
        <fullName evidence="3">Cytochrome P450</fullName>
    </submittedName>
</protein>
<comment type="caution">
    <text evidence="3">The sequence shown here is derived from an EMBL/GenBank/DDBJ whole genome shotgun (WGS) entry which is preliminary data.</text>
</comment>
<evidence type="ECO:0000256" key="1">
    <source>
        <dbReference type="ARBA" id="ARBA00010617"/>
    </source>
</evidence>
<evidence type="ECO:0000313" key="3">
    <source>
        <dbReference type="EMBL" id="GAA4743699.1"/>
    </source>
</evidence>
<keyword evidence="2" id="KW-0408">Iron</keyword>
<dbReference type="SUPFAM" id="SSF48264">
    <property type="entry name" value="Cytochrome P450"/>
    <property type="match status" value="1"/>
</dbReference>
<proteinExistence type="inferred from homology"/>
<dbReference type="Gene3D" id="1.10.630.10">
    <property type="entry name" value="Cytochrome P450"/>
    <property type="match status" value="1"/>
</dbReference>
<dbReference type="PANTHER" id="PTHR46696">
    <property type="entry name" value="P450, PUTATIVE (EUROFUNG)-RELATED"/>
    <property type="match status" value="1"/>
</dbReference>
<evidence type="ECO:0000256" key="2">
    <source>
        <dbReference type="RuleBase" id="RU000461"/>
    </source>
</evidence>
<reference evidence="4" key="1">
    <citation type="journal article" date="2019" name="Int. J. Syst. Evol. Microbiol.">
        <title>The Global Catalogue of Microorganisms (GCM) 10K type strain sequencing project: providing services to taxonomists for standard genome sequencing and annotation.</title>
        <authorList>
            <consortium name="The Broad Institute Genomics Platform"/>
            <consortium name="The Broad Institute Genome Sequencing Center for Infectious Disease"/>
            <person name="Wu L."/>
            <person name="Ma J."/>
        </authorList>
    </citation>
    <scope>NUCLEOTIDE SEQUENCE [LARGE SCALE GENOMIC DNA]</scope>
    <source>
        <strain evidence="4">JCM 18532</strain>
    </source>
</reference>
<dbReference type="PRINTS" id="PR00385">
    <property type="entry name" value="P450"/>
</dbReference>
<dbReference type="PRINTS" id="PR00359">
    <property type="entry name" value="BP450"/>
</dbReference>